<proteinExistence type="predicted"/>
<keyword evidence="2" id="KW-1185">Reference proteome</keyword>
<dbReference type="EMBL" id="VSRR010097310">
    <property type="protein sequence ID" value="MPC94110.1"/>
    <property type="molecule type" value="Genomic_DNA"/>
</dbReference>
<dbReference type="Proteomes" id="UP000324222">
    <property type="component" value="Unassembled WGS sequence"/>
</dbReference>
<protein>
    <submittedName>
        <fullName evidence="1">Uncharacterized protein</fullName>
    </submittedName>
</protein>
<dbReference type="AlphaFoldDB" id="A0A5B7JBG3"/>
<comment type="caution">
    <text evidence="1">The sequence shown here is derived from an EMBL/GenBank/DDBJ whole genome shotgun (WGS) entry which is preliminary data.</text>
</comment>
<organism evidence="1 2">
    <name type="scientific">Portunus trituberculatus</name>
    <name type="common">Swimming crab</name>
    <name type="synonym">Neptunus trituberculatus</name>
    <dbReference type="NCBI Taxonomy" id="210409"/>
    <lineage>
        <taxon>Eukaryota</taxon>
        <taxon>Metazoa</taxon>
        <taxon>Ecdysozoa</taxon>
        <taxon>Arthropoda</taxon>
        <taxon>Crustacea</taxon>
        <taxon>Multicrustacea</taxon>
        <taxon>Malacostraca</taxon>
        <taxon>Eumalacostraca</taxon>
        <taxon>Eucarida</taxon>
        <taxon>Decapoda</taxon>
        <taxon>Pleocyemata</taxon>
        <taxon>Brachyura</taxon>
        <taxon>Eubrachyura</taxon>
        <taxon>Portunoidea</taxon>
        <taxon>Portunidae</taxon>
        <taxon>Portuninae</taxon>
        <taxon>Portunus</taxon>
    </lineage>
</organism>
<dbReference type="PANTHER" id="PTHR47018">
    <property type="entry name" value="CXC DOMAIN-CONTAINING PROTEIN-RELATED"/>
    <property type="match status" value="1"/>
</dbReference>
<evidence type="ECO:0000313" key="2">
    <source>
        <dbReference type="Proteomes" id="UP000324222"/>
    </source>
</evidence>
<evidence type="ECO:0000313" key="1">
    <source>
        <dbReference type="EMBL" id="MPC94110.1"/>
    </source>
</evidence>
<name>A0A5B7JBG3_PORTR</name>
<gene>
    <name evidence="1" type="ORF">E2C01_089262</name>
</gene>
<sequence>MTLDAKDIMSADVAKSIAGVRTLGLTQYKAYVEERLSKRNQSVDATIHRNNILLFTNQKHSEKSVEKQKNSELKSDRSLFSRLYIASQCRDPDLDTFFSHKFNPSHHHSVRMGR</sequence>
<accession>A0A5B7JBG3</accession>
<reference evidence="1 2" key="1">
    <citation type="submission" date="2019-05" db="EMBL/GenBank/DDBJ databases">
        <title>Another draft genome of Portunus trituberculatus and its Hox gene families provides insights of decapod evolution.</title>
        <authorList>
            <person name="Jeong J.-H."/>
            <person name="Song I."/>
            <person name="Kim S."/>
            <person name="Choi T."/>
            <person name="Kim D."/>
            <person name="Ryu S."/>
            <person name="Kim W."/>
        </authorList>
    </citation>
    <scope>NUCLEOTIDE SEQUENCE [LARGE SCALE GENOMIC DNA]</scope>
    <source>
        <tissue evidence="1">Muscle</tissue>
    </source>
</reference>